<reference evidence="1" key="1">
    <citation type="journal article" date="2018" name="Nat. Plants">
        <title>Whole-genome landscape of Medicago truncatula symbiotic genes.</title>
        <authorList>
            <person name="Pecrix Y."/>
            <person name="Gamas P."/>
            <person name="Carrere S."/>
        </authorList>
    </citation>
    <scope>NUCLEOTIDE SEQUENCE</scope>
    <source>
        <tissue evidence="1">Leaves</tissue>
    </source>
</reference>
<name>A0A396IJE4_MEDTR</name>
<accession>A0A396IJE4</accession>
<comment type="caution">
    <text evidence="1">The sequence shown here is derived from an EMBL/GenBank/DDBJ whole genome shotgun (WGS) entry which is preliminary data.</text>
</comment>
<dbReference type="Proteomes" id="UP000265566">
    <property type="component" value="Chromosome 4"/>
</dbReference>
<organism evidence="1">
    <name type="scientific">Medicago truncatula</name>
    <name type="common">Barrel medic</name>
    <name type="synonym">Medicago tribuloides</name>
    <dbReference type="NCBI Taxonomy" id="3880"/>
    <lineage>
        <taxon>Eukaryota</taxon>
        <taxon>Viridiplantae</taxon>
        <taxon>Streptophyta</taxon>
        <taxon>Embryophyta</taxon>
        <taxon>Tracheophyta</taxon>
        <taxon>Spermatophyta</taxon>
        <taxon>Magnoliopsida</taxon>
        <taxon>eudicotyledons</taxon>
        <taxon>Gunneridae</taxon>
        <taxon>Pentapetalae</taxon>
        <taxon>rosids</taxon>
        <taxon>fabids</taxon>
        <taxon>Fabales</taxon>
        <taxon>Fabaceae</taxon>
        <taxon>Papilionoideae</taxon>
        <taxon>50 kb inversion clade</taxon>
        <taxon>NPAAA clade</taxon>
        <taxon>Hologalegina</taxon>
        <taxon>IRL clade</taxon>
        <taxon>Trifolieae</taxon>
        <taxon>Medicago</taxon>
    </lineage>
</organism>
<dbReference type="Gramene" id="rna27263">
    <property type="protein sequence ID" value="RHN64444.1"/>
    <property type="gene ID" value="gene27263"/>
</dbReference>
<gene>
    <name evidence="1" type="ORF">MtrunA17_Chr4g0069181</name>
</gene>
<proteinExistence type="predicted"/>
<evidence type="ECO:0000313" key="1">
    <source>
        <dbReference type="EMBL" id="RHN64444.1"/>
    </source>
</evidence>
<sequence>MSSPTSKFGILRTFQSWIQNVVTLNHSMLETTSDFCRIVA</sequence>
<protein>
    <submittedName>
        <fullName evidence="1">Uncharacterized protein</fullName>
    </submittedName>
</protein>
<dbReference type="AlphaFoldDB" id="A0A396IJE4"/>
<dbReference type="EMBL" id="PSQE01000004">
    <property type="protein sequence ID" value="RHN64444.1"/>
    <property type="molecule type" value="Genomic_DNA"/>
</dbReference>